<dbReference type="Proteomes" id="UP000204221">
    <property type="component" value="Chromosome"/>
</dbReference>
<dbReference type="Gene3D" id="1.10.357.10">
    <property type="entry name" value="Tetracycline Repressor, domain 2"/>
    <property type="match status" value="1"/>
</dbReference>
<dbReference type="OrthoDB" id="5177743at2"/>
<keyword evidence="3" id="KW-1185">Reference proteome</keyword>
<dbReference type="KEGG" id="ahg:AHOG_14360"/>
<dbReference type="Pfam" id="PF00440">
    <property type="entry name" value="TetR_N"/>
    <property type="match status" value="1"/>
</dbReference>
<dbReference type="RefSeq" id="WP_093941821.1">
    <property type="nucleotide sequence ID" value="NZ_CP022521.1"/>
</dbReference>
<dbReference type="InterPro" id="IPR001647">
    <property type="entry name" value="HTH_TetR"/>
</dbReference>
<dbReference type="SUPFAM" id="SSF46689">
    <property type="entry name" value="Homeodomain-like"/>
    <property type="match status" value="1"/>
</dbReference>
<evidence type="ECO:0000256" key="1">
    <source>
        <dbReference type="ARBA" id="ARBA00023125"/>
    </source>
</evidence>
<name>A0A221W435_9PSEU</name>
<sequence length="205" mass="22584">MARPRDPRRRVELLDAILDYLVEHGIAQLSLRPLAEALGHSTFVLTHHFTNKDELIAAVLAHLDERQRGRLRALPGWDEGRSLGAVVRASWDWHLAPDSLPLVRLLHEIEGLAAAGRLRGSYVPTMLGDRAEFVAEALQTHGVPADVARRNATLLNAAYAGLQLDYLTTGDRDRVEEAVEELIRLADQWTEAGDAPATGCTAHGR</sequence>
<dbReference type="AlphaFoldDB" id="A0A221W435"/>
<dbReference type="InterPro" id="IPR009057">
    <property type="entry name" value="Homeodomain-like_sf"/>
</dbReference>
<proteinExistence type="predicted"/>
<dbReference type="PROSITE" id="PS50977">
    <property type="entry name" value="HTH_TETR_2"/>
    <property type="match status" value="1"/>
</dbReference>
<accession>A0A221W435</accession>
<organism evidence="2 3">
    <name type="scientific">Actinoalloteichus hoggarensis</name>
    <dbReference type="NCBI Taxonomy" id="1470176"/>
    <lineage>
        <taxon>Bacteria</taxon>
        <taxon>Bacillati</taxon>
        <taxon>Actinomycetota</taxon>
        <taxon>Actinomycetes</taxon>
        <taxon>Pseudonocardiales</taxon>
        <taxon>Pseudonocardiaceae</taxon>
        <taxon>Actinoalloteichus</taxon>
    </lineage>
</organism>
<reference evidence="2 3" key="1">
    <citation type="submission" date="2017-07" db="EMBL/GenBank/DDBJ databases">
        <title>Complete genome sequence of Actinoalloteichus hoggarensis DSM 45943, type strain of Actinoalloteichus hoggarensis.</title>
        <authorList>
            <person name="Ruckert C."/>
            <person name="Nouioui I."/>
            <person name="Willmese J."/>
            <person name="van Wezel G."/>
            <person name="Klenk H.-P."/>
            <person name="Kalinowski J."/>
            <person name="Zotchev S.B."/>
        </authorList>
    </citation>
    <scope>NUCLEOTIDE SEQUENCE [LARGE SCALE GENOMIC DNA]</scope>
    <source>
        <strain evidence="2 3">DSM 45943</strain>
    </source>
</reference>
<protein>
    <submittedName>
        <fullName evidence="2">Transcriptional regulator BetI</fullName>
    </submittedName>
</protein>
<evidence type="ECO:0000313" key="2">
    <source>
        <dbReference type="EMBL" id="ASO20514.1"/>
    </source>
</evidence>
<keyword evidence="1" id="KW-0238">DNA-binding</keyword>
<dbReference type="EMBL" id="CP022521">
    <property type="protein sequence ID" value="ASO20514.1"/>
    <property type="molecule type" value="Genomic_DNA"/>
</dbReference>
<gene>
    <name evidence="2" type="ORF">AHOG_14360</name>
</gene>
<evidence type="ECO:0000313" key="3">
    <source>
        <dbReference type="Proteomes" id="UP000204221"/>
    </source>
</evidence>
<dbReference type="GO" id="GO:0003677">
    <property type="term" value="F:DNA binding"/>
    <property type="evidence" value="ECO:0007669"/>
    <property type="project" value="UniProtKB-UniRule"/>
</dbReference>